<reference evidence="2 3" key="1">
    <citation type="submission" date="2019-03" db="EMBL/GenBank/DDBJ databases">
        <title>First draft genome of Liparis tanakae, snailfish: a comprehensive survey of snailfish specific genes.</title>
        <authorList>
            <person name="Kim W."/>
            <person name="Song I."/>
            <person name="Jeong J.-H."/>
            <person name="Kim D."/>
            <person name="Kim S."/>
            <person name="Ryu S."/>
            <person name="Song J.Y."/>
            <person name="Lee S.K."/>
        </authorList>
    </citation>
    <scope>NUCLEOTIDE SEQUENCE [LARGE SCALE GENOMIC DNA]</scope>
    <source>
        <tissue evidence="2">Muscle</tissue>
    </source>
</reference>
<protein>
    <submittedName>
        <fullName evidence="2">Uncharacterized protein</fullName>
    </submittedName>
</protein>
<name>A0A4Z2HZG6_9TELE</name>
<evidence type="ECO:0000313" key="2">
    <source>
        <dbReference type="EMBL" id="TNN70940.1"/>
    </source>
</evidence>
<feature type="region of interest" description="Disordered" evidence="1">
    <location>
        <begin position="80"/>
        <end position="110"/>
    </location>
</feature>
<evidence type="ECO:0000313" key="3">
    <source>
        <dbReference type="Proteomes" id="UP000314294"/>
    </source>
</evidence>
<organism evidence="2 3">
    <name type="scientific">Liparis tanakae</name>
    <name type="common">Tanaka's snailfish</name>
    <dbReference type="NCBI Taxonomy" id="230148"/>
    <lineage>
        <taxon>Eukaryota</taxon>
        <taxon>Metazoa</taxon>
        <taxon>Chordata</taxon>
        <taxon>Craniata</taxon>
        <taxon>Vertebrata</taxon>
        <taxon>Euteleostomi</taxon>
        <taxon>Actinopterygii</taxon>
        <taxon>Neopterygii</taxon>
        <taxon>Teleostei</taxon>
        <taxon>Neoteleostei</taxon>
        <taxon>Acanthomorphata</taxon>
        <taxon>Eupercaria</taxon>
        <taxon>Perciformes</taxon>
        <taxon>Cottioidei</taxon>
        <taxon>Cottales</taxon>
        <taxon>Liparidae</taxon>
        <taxon>Liparis</taxon>
    </lineage>
</organism>
<dbReference type="EMBL" id="SRLO01000156">
    <property type="protein sequence ID" value="TNN70940.1"/>
    <property type="molecule type" value="Genomic_DNA"/>
</dbReference>
<accession>A0A4Z2HZG6</accession>
<keyword evidence="3" id="KW-1185">Reference proteome</keyword>
<dbReference type="AlphaFoldDB" id="A0A4Z2HZG6"/>
<evidence type="ECO:0000256" key="1">
    <source>
        <dbReference type="SAM" id="MobiDB-lite"/>
    </source>
</evidence>
<sequence length="110" mass="12381">MSRLISTEGHAAHAEVDDAFFFRVCDVAISHPFQSYDNRPIFRSYPVPVAMEMTSCCSIGLYCAAADRWAGRERESLLRSHSSSAIQSDSQLNREDQHRNSPKNQSPVFS</sequence>
<proteinExistence type="predicted"/>
<feature type="compositionally biased region" description="Low complexity" evidence="1">
    <location>
        <begin position="80"/>
        <end position="90"/>
    </location>
</feature>
<gene>
    <name evidence="2" type="ORF">EYF80_018756</name>
</gene>
<comment type="caution">
    <text evidence="2">The sequence shown here is derived from an EMBL/GenBank/DDBJ whole genome shotgun (WGS) entry which is preliminary data.</text>
</comment>
<dbReference type="Proteomes" id="UP000314294">
    <property type="component" value="Unassembled WGS sequence"/>
</dbReference>